<keyword evidence="2" id="KW-0732">Signal</keyword>
<sequence>MALALAILPCLHFLELGTEAAIRRGLEVNATKELLAAVTAVLKSCCDVVVELDSEGSIMSPAWDLGVFLLRGRSCNLQTTQFTNLLADEEEKSIFLKKLGTPKATDLGVAEALHLRMRDADGCLLQVEVFTCPFRHLNGQARNLVGVRESLRMPASGTEAQLAHRHQQPNTVAGGVDPTASSDDERAPSVASSQSNHSAQSCSSDTRDDPWAAMLIVDSTSDRLSICGCSPGFLVRVGRLAPTDGLMDVVKEAEDFAQWMKMAAIYGADWPKSRVTLNLRQGFVRATVGATHEEDDGSVDRKHVQLLFSKITKSKVLSDGCTRFRPHTNYRGTPVLHMTL</sequence>
<dbReference type="AlphaFoldDB" id="A0A7S1RF06"/>
<gene>
    <name evidence="3" type="ORF">ACAT0790_LOCUS41369</name>
</gene>
<feature type="signal peptide" evidence="2">
    <location>
        <begin position="1"/>
        <end position="20"/>
    </location>
</feature>
<organism evidence="3">
    <name type="scientific">Alexandrium catenella</name>
    <name type="common">Red tide dinoflagellate</name>
    <name type="synonym">Gonyaulax catenella</name>
    <dbReference type="NCBI Taxonomy" id="2925"/>
    <lineage>
        <taxon>Eukaryota</taxon>
        <taxon>Sar</taxon>
        <taxon>Alveolata</taxon>
        <taxon>Dinophyceae</taxon>
        <taxon>Gonyaulacales</taxon>
        <taxon>Pyrocystaceae</taxon>
        <taxon>Alexandrium</taxon>
    </lineage>
</organism>
<dbReference type="EMBL" id="HBGE01068965">
    <property type="protein sequence ID" value="CAD9164603.1"/>
    <property type="molecule type" value="Transcribed_RNA"/>
</dbReference>
<evidence type="ECO:0000313" key="3">
    <source>
        <dbReference type="EMBL" id="CAD9164603.1"/>
    </source>
</evidence>
<protein>
    <submittedName>
        <fullName evidence="3">Uncharacterized protein</fullName>
    </submittedName>
</protein>
<name>A0A7S1RF06_ALECA</name>
<feature type="region of interest" description="Disordered" evidence="1">
    <location>
        <begin position="155"/>
        <end position="207"/>
    </location>
</feature>
<feature type="chain" id="PRO_5031554675" evidence="2">
    <location>
        <begin position="21"/>
        <end position="340"/>
    </location>
</feature>
<reference evidence="3" key="1">
    <citation type="submission" date="2021-01" db="EMBL/GenBank/DDBJ databases">
        <authorList>
            <person name="Corre E."/>
            <person name="Pelletier E."/>
            <person name="Niang G."/>
            <person name="Scheremetjew M."/>
            <person name="Finn R."/>
            <person name="Kale V."/>
            <person name="Holt S."/>
            <person name="Cochrane G."/>
            <person name="Meng A."/>
            <person name="Brown T."/>
            <person name="Cohen L."/>
        </authorList>
    </citation>
    <scope>NUCLEOTIDE SEQUENCE</scope>
    <source>
        <strain evidence="3">OF101</strain>
    </source>
</reference>
<evidence type="ECO:0000256" key="2">
    <source>
        <dbReference type="SAM" id="SignalP"/>
    </source>
</evidence>
<evidence type="ECO:0000256" key="1">
    <source>
        <dbReference type="SAM" id="MobiDB-lite"/>
    </source>
</evidence>
<proteinExistence type="predicted"/>
<accession>A0A7S1RF06</accession>
<feature type="compositionally biased region" description="Low complexity" evidence="1">
    <location>
        <begin position="189"/>
        <end position="204"/>
    </location>
</feature>